<protein>
    <submittedName>
        <fullName evidence="3">Cholesterol transport system auxiliary component</fullName>
    </submittedName>
</protein>
<name>A0A1M7SHA1_9RHOB</name>
<dbReference type="AlphaFoldDB" id="A0A1M7SHA1"/>
<keyword evidence="4" id="KW-1185">Reference proteome</keyword>
<evidence type="ECO:0000259" key="2">
    <source>
        <dbReference type="Pfam" id="PF03886"/>
    </source>
</evidence>
<keyword evidence="1" id="KW-0732">Signal</keyword>
<dbReference type="RefSeq" id="WP_072746455.1">
    <property type="nucleotide sequence ID" value="NZ_FOHL01000003.1"/>
</dbReference>
<accession>A0A1M7SHA1</accession>
<organism evidence="3 4">
    <name type="scientific">Oceanicella actignis</name>
    <dbReference type="NCBI Taxonomy" id="1189325"/>
    <lineage>
        <taxon>Bacteria</taxon>
        <taxon>Pseudomonadati</taxon>
        <taxon>Pseudomonadota</taxon>
        <taxon>Alphaproteobacteria</taxon>
        <taxon>Rhodobacterales</taxon>
        <taxon>Paracoccaceae</taxon>
        <taxon>Oceanicella</taxon>
    </lineage>
</organism>
<evidence type="ECO:0000313" key="3">
    <source>
        <dbReference type="EMBL" id="SHN57821.1"/>
    </source>
</evidence>
<dbReference type="OrthoDB" id="9808689at2"/>
<dbReference type="EMBL" id="FRDL01000002">
    <property type="protein sequence ID" value="SHN57821.1"/>
    <property type="molecule type" value="Genomic_DNA"/>
</dbReference>
<gene>
    <name evidence="3" type="ORF">SAMN05216200_102411</name>
</gene>
<dbReference type="STRING" id="1189325.SAMN04488119_10398"/>
<feature type="domain" description="ABC-type transport auxiliary lipoprotein component" evidence="2">
    <location>
        <begin position="38"/>
        <end position="198"/>
    </location>
</feature>
<proteinExistence type="predicted"/>
<reference evidence="3 4" key="1">
    <citation type="submission" date="2016-12" db="EMBL/GenBank/DDBJ databases">
        <authorList>
            <person name="Song W.-J."/>
            <person name="Kurnit D.M."/>
        </authorList>
    </citation>
    <scope>NUCLEOTIDE SEQUENCE [LARGE SCALE GENOMIC DNA]</scope>
    <source>
        <strain evidence="3 4">CGMCC 1.10808</strain>
    </source>
</reference>
<dbReference type="Gene3D" id="3.40.50.10610">
    <property type="entry name" value="ABC-type transport auxiliary lipoprotein component"/>
    <property type="match status" value="1"/>
</dbReference>
<feature type="signal peptide" evidence="1">
    <location>
        <begin position="1"/>
        <end position="26"/>
    </location>
</feature>
<dbReference type="SUPFAM" id="SSF159594">
    <property type="entry name" value="XCC0632-like"/>
    <property type="match status" value="1"/>
</dbReference>
<dbReference type="Proteomes" id="UP000184066">
    <property type="component" value="Unassembled WGS sequence"/>
</dbReference>
<sequence>MTPFLRPPRAAAAAALLALSGCGGLAGLSAVTETAALYDLSPKTSFDADLPRVRRQVVVEEPTAWSYVDTDRVAVKVGPYRVEYFPAVRWVDRAPKMVQRLLVESLESSGALAAVGRQAVGLNSDYTLIADLREFEAVSVGGADEPVGVLVRLNVKVVAEPRGLIIASESFAARTRAASNGFDDVAEAFDQALGKVLRRAVEWGVRAIAADAAG</sequence>
<evidence type="ECO:0000313" key="4">
    <source>
        <dbReference type="Proteomes" id="UP000184066"/>
    </source>
</evidence>
<evidence type="ECO:0000256" key="1">
    <source>
        <dbReference type="SAM" id="SignalP"/>
    </source>
</evidence>
<dbReference type="InterPro" id="IPR005586">
    <property type="entry name" value="ABC_trans_aux"/>
</dbReference>
<dbReference type="Pfam" id="PF03886">
    <property type="entry name" value="ABC_trans_aux"/>
    <property type="match status" value="1"/>
</dbReference>
<dbReference type="PROSITE" id="PS51257">
    <property type="entry name" value="PROKAR_LIPOPROTEIN"/>
    <property type="match status" value="1"/>
</dbReference>
<feature type="chain" id="PRO_5009929185" evidence="1">
    <location>
        <begin position="27"/>
        <end position="214"/>
    </location>
</feature>